<sequence>MHRPGQPGHLGIRQQRVEHRGMLPPGRNQPHQLAGLCLFAGEVGYRNHGTIMPALTGFKA</sequence>
<comment type="caution">
    <text evidence="2">The sequence shown here is derived from an EMBL/GenBank/DDBJ whole genome shotgun (WGS) entry which is preliminary data.</text>
</comment>
<gene>
    <name evidence="2" type="ORF">ACFFX0_16320</name>
</gene>
<dbReference type="EMBL" id="JBHMFI010000001">
    <property type="protein sequence ID" value="MFB9072677.1"/>
    <property type="molecule type" value="Genomic_DNA"/>
</dbReference>
<organism evidence="2 3">
    <name type="scientific">Citricoccus parietis</name>
    <dbReference type="NCBI Taxonomy" id="592307"/>
    <lineage>
        <taxon>Bacteria</taxon>
        <taxon>Bacillati</taxon>
        <taxon>Actinomycetota</taxon>
        <taxon>Actinomycetes</taxon>
        <taxon>Micrococcales</taxon>
        <taxon>Micrococcaceae</taxon>
        <taxon>Citricoccus</taxon>
    </lineage>
</organism>
<name>A0ABV5G198_9MICC</name>
<evidence type="ECO:0000313" key="2">
    <source>
        <dbReference type="EMBL" id="MFB9072677.1"/>
    </source>
</evidence>
<keyword evidence="3" id="KW-1185">Reference proteome</keyword>
<evidence type="ECO:0000313" key="3">
    <source>
        <dbReference type="Proteomes" id="UP001589575"/>
    </source>
</evidence>
<feature type="region of interest" description="Disordered" evidence="1">
    <location>
        <begin position="1"/>
        <end position="28"/>
    </location>
</feature>
<protein>
    <submittedName>
        <fullName evidence="2">Uncharacterized protein</fullName>
    </submittedName>
</protein>
<proteinExistence type="predicted"/>
<reference evidence="2 3" key="1">
    <citation type="submission" date="2024-09" db="EMBL/GenBank/DDBJ databases">
        <authorList>
            <person name="Sun Q."/>
            <person name="Mori K."/>
        </authorList>
    </citation>
    <scope>NUCLEOTIDE SEQUENCE [LARGE SCALE GENOMIC DNA]</scope>
    <source>
        <strain evidence="2 3">CCM 7609</strain>
    </source>
</reference>
<evidence type="ECO:0000256" key="1">
    <source>
        <dbReference type="SAM" id="MobiDB-lite"/>
    </source>
</evidence>
<dbReference type="Proteomes" id="UP001589575">
    <property type="component" value="Unassembled WGS sequence"/>
</dbReference>
<accession>A0ABV5G198</accession>